<name>A0A3M7QZ69_BRAPC</name>
<reference evidence="1 2" key="1">
    <citation type="journal article" date="2018" name="Sci. Rep.">
        <title>Genomic signatures of local adaptation to the degree of environmental predictability in rotifers.</title>
        <authorList>
            <person name="Franch-Gras L."/>
            <person name="Hahn C."/>
            <person name="Garcia-Roger E.M."/>
            <person name="Carmona M.J."/>
            <person name="Serra M."/>
            <person name="Gomez A."/>
        </authorList>
    </citation>
    <scope>NUCLEOTIDE SEQUENCE [LARGE SCALE GENOMIC DNA]</scope>
    <source>
        <strain evidence="1">HYR1</strain>
    </source>
</reference>
<feature type="non-terminal residue" evidence="1">
    <location>
        <position position="1"/>
    </location>
</feature>
<protein>
    <submittedName>
        <fullName evidence="1">Uncharacterized protein</fullName>
    </submittedName>
</protein>
<proteinExistence type="predicted"/>
<evidence type="ECO:0000313" key="2">
    <source>
        <dbReference type="Proteomes" id="UP000276133"/>
    </source>
</evidence>
<accession>A0A3M7QZ69</accession>
<dbReference type="Proteomes" id="UP000276133">
    <property type="component" value="Unassembled WGS sequence"/>
</dbReference>
<keyword evidence="2" id="KW-1185">Reference proteome</keyword>
<dbReference type="AlphaFoldDB" id="A0A3M7QZ69"/>
<organism evidence="1 2">
    <name type="scientific">Brachionus plicatilis</name>
    <name type="common">Marine rotifer</name>
    <name type="synonym">Brachionus muelleri</name>
    <dbReference type="NCBI Taxonomy" id="10195"/>
    <lineage>
        <taxon>Eukaryota</taxon>
        <taxon>Metazoa</taxon>
        <taxon>Spiralia</taxon>
        <taxon>Gnathifera</taxon>
        <taxon>Rotifera</taxon>
        <taxon>Eurotatoria</taxon>
        <taxon>Monogononta</taxon>
        <taxon>Pseudotrocha</taxon>
        <taxon>Ploima</taxon>
        <taxon>Brachionidae</taxon>
        <taxon>Brachionus</taxon>
    </lineage>
</organism>
<comment type="caution">
    <text evidence="1">The sequence shown here is derived from an EMBL/GenBank/DDBJ whole genome shotgun (WGS) entry which is preliminary data.</text>
</comment>
<sequence>RKIISIVGKSGQPDKTSSTVDHPVISEIIETINENFAIDSAQISLEQRVELRMLLNEVKGKSPKKSSDIGDQNIIKRPHLEEEFRDKTKYDIHNIEHYKNETFACMGNLKDEEYEESLESNFRILNDQ</sequence>
<evidence type="ECO:0000313" key="1">
    <source>
        <dbReference type="EMBL" id="RNA16650.1"/>
    </source>
</evidence>
<gene>
    <name evidence="1" type="ORF">BpHYR1_021041</name>
</gene>
<dbReference type="EMBL" id="REGN01004656">
    <property type="protein sequence ID" value="RNA16650.1"/>
    <property type="molecule type" value="Genomic_DNA"/>
</dbReference>